<dbReference type="Proteomes" id="UP000244005">
    <property type="component" value="Unassembled WGS sequence"/>
</dbReference>
<gene>
    <name evidence="1" type="ORF">MARPO_0035s0032</name>
</gene>
<reference evidence="2" key="1">
    <citation type="journal article" date="2017" name="Cell">
        <title>Insights into land plant evolution garnered from the Marchantia polymorpha genome.</title>
        <authorList>
            <person name="Bowman J.L."/>
            <person name="Kohchi T."/>
            <person name="Yamato K.T."/>
            <person name="Jenkins J."/>
            <person name="Shu S."/>
            <person name="Ishizaki K."/>
            <person name="Yamaoka S."/>
            <person name="Nishihama R."/>
            <person name="Nakamura Y."/>
            <person name="Berger F."/>
            <person name="Adam C."/>
            <person name="Aki S.S."/>
            <person name="Althoff F."/>
            <person name="Araki T."/>
            <person name="Arteaga-Vazquez M.A."/>
            <person name="Balasubrmanian S."/>
            <person name="Barry K."/>
            <person name="Bauer D."/>
            <person name="Boehm C.R."/>
            <person name="Briginshaw L."/>
            <person name="Caballero-Perez J."/>
            <person name="Catarino B."/>
            <person name="Chen F."/>
            <person name="Chiyoda S."/>
            <person name="Chovatia M."/>
            <person name="Davies K.M."/>
            <person name="Delmans M."/>
            <person name="Demura T."/>
            <person name="Dierschke T."/>
            <person name="Dolan L."/>
            <person name="Dorantes-Acosta A.E."/>
            <person name="Eklund D.M."/>
            <person name="Florent S.N."/>
            <person name="Flores-Sandoval E."/>
            <person name="Fujiyama A."/>
            <person name="Fukuzawa H."/>
            <person name="Galik B."/>
            <person name="Grimanelli D."/>
            <person name="Grimwood J."/>
            <person name="Grossniklaus U."/>
            <person name="Hamada T."/>
            <person name="Haseloff J."/>
            <person name="Hetherington A.J."/>
            <person name="Higo A."/>
            <person name="Hirakawa Y."/>
            <person name="Hundley H.N."/>
            <person name="Ikeda Y."/>
            <person name="Inoue K."/>
            <person name="Inoue S.I."/>
            <person name="Ishida S."/>
            <person name="Jia Q."/>
            <person name="Kakita M."/>
            <person name="Kanazawa T."/>
            <person name="Kawai Y."/>
            <person name="Kawashima T."/>
            <person name="Kennedy M."/>
            <person name="Kinose K."/>
            <person name="Kinoshita T."/>
            <person name="Kohara Y."/>
            <person name="Koide E."/>
            <person name="Komatsu K."/>
            <person name="Kopischke S."/>
            <person name="Kubo M."/>
            <person name="Kyozuka J."/>
            <person name="Lagercrantz U."/>
            <person name="Lin S.S."/>
            <person name="Lindquist E."/>
            <person name="Lipzen A.M."/>
            <person name="Lu C.W."/>
            <person name="De Luna E."/>
            <person name="Martienssen R.A."/>
            <person name="Minamino N."/>
            <person name="Mizutani M."/>
            <person name="Mizutani M."/>
            <person name="Mochizuki N."/>
            <person name="Monte I."/>
            <person name="Mosher R."/>
            <person name="Nagasaki H."/>
            <person name="Nakagami H."/>
            <person name="Naramoto S."/>
            <person name="Nishitani K."/>
            <person name="Ohtani M."/>
            <person name="Okamoto T."/>
            <person name="Okumura M."/>
            <person name="Phillips J."/>
            <person name="Pollak B."/>
            <person name="Reinders A."/>
            <person name="Rovekamp M."/>
            <person name="Sano R."/>
            <person name="Sawa S."/>
            <person name="Schmid M.W."/>
            <person name="Shirakawa M."/>
            <person name="Solano R."/>
            <person name="Spunde A."/>
            <person name="Suetsugu N."/>
            <person name="Sugano S."/>
            <person name="Sugiyama A."/>
            <person name="Sun R."/>
            <person name="Suzuki Y."/>
            <person name="Takenaka M."/>
            <person name="Takezawa D."/>
            <person name="Tomogane H."/>
            <person name="Tsuzuki M."/>
            <person name="Ueda T."/>
            <person name="Umeda M."/>
            <person name="Ward J.M."/>
            <person name="Watanabe Y."/>
            <person name="Yazaki K."/>
            <person name="Yokoyama R."/>
            <person name="Yoshitake Y."/>
            <person name="Yotsui I."/>
            <person name="Zachgo S."/>
            <person name="Schmutz J."/>
        </authorList>
    </citation>
    <scope>NUCLEOTIDE SEQUENCE [LARGE SCALE GENOMIC DNA]</scope>
    <source>
        <strain evidence="2">Tak-1</strain>
    </source>
</reference>
<organism evidence="1 2">
    <name type="scientific">Marchantia polymorpha</name>
    <name type="common">Common liverwort</name>
    <name type="synonym">Marchantia aquatica</name>
    <dbReference type="NCBI Taxonomy" id="3197"/>
    <lineage>
        <taxon>Eukaryota</taxon>
        <taxon>Viridiplantae</taxon>
        <taxon>Streptophyta</taxon>
        <taxon>Embryophyta</taxon>
        <taxon>Marchantiophyta</taxon>
        <taxon>Marchantiopsida</taxon>
        <taxon>Marchantiidae</taxon>
        <taxon>Marchantiales</taxon>
        <taxon>Marchantiaceae</taxon>
        <taxon>Marchantia</taxon>
    </lineage>
</organism>
<proteinExistence type="predicted"/>
<protein>
    <submittedName>
        <fullName evidence="1">Uncharacterized protein</fullName>
    </submittedName>
</protein>
<dbReference type="AlphaFoldDB" id="A0A2R6X590"/>
<sequence>MGWTVPEKFDHEFEITGNRTVISSSLFWKTSKTTTSFKFAEDGHVVGHGHLVICFPIVDHHYTFSSFAANIRKPTHKLQNAHCRVAGNL</sequence>
<accession>A0A2R6X590</accession>
<keyword evidence="2" id="KW-1185">Reference proteome</keyword>
<name>A0A2R6X590_MARPO</name>
<dbReference type="Gramene" id="Mp6g02470.1">
    <property type="protein sequence ID" value="Mp6g02470.1.cds1"/>
    <property type="gene ID" value="Mp6g02470"/>
</dbReference>
<dbReference type="EMBL" id="KZ772707">
    <property type="protein sequence ID" value="PTQ41229.1"/>
    <property type="molecule type" value="Genomic_DNA"/>
</dbReference>
<evidence type="ECO:0000313" key="2">
    <source>
        <dbReference type="Proteomes" id="UP000244005"/>
    </source>
</evidence>
<evidence type="ECO:0000313" key="1">
    <source>
        <dbReference type="EMBL" id="PTQ41229.1"/>
    </source>
</evidence>